<name>A0A8J7HG17_9CYAN</name>
<protein>
    <submittedName>
        <fullName evidence="1">Uncharacterized protein</fullName>
    </submittedName>
</protein>
<dbReference type="Proteomes" id="UP000599391">
    <property type="component" value="Unassembled WGS sequence"/>
</dbReference>
<gene>
    <name evidence="1" type="ORF">I8751_17270</name>
</gene>
<keyword evidence="2" id="KW-1185">Reference proteome</keyword>
<dbReference type="AlphaFoldDB" id="A0A8J7HG17"/>
<sequence>MKDWKSHQISSTQAQHQTNKLYRQVDNKYRKFFTNYLEIFGYSDILLVSQFGDTVFSVSMGVGTKRITEEFIITIPLYQHFK</sequence>
<proteinExistence type="predicted"/>
<accession>A0A8J7HG17</accession>
<organism evidence="1 2">
    <name type="scientific">Atlanticothrix silvestris CENA357</name>
    <dbReference type="NCBI Taxonomy" id="1725252"/>
    <lineage>
        <taxon>Bacteria</taxon>
        <taxon>Bacillati</taxon>
        <taxon>Cyanobacteriota</taxon>
        <taxon>Cyanophyceae</taxon>
        <taxon>Nostocales</taxon>
        <taxon>Nodulariaceae</taxon>
        <taxon>Atlanticothrix</taxon>
        <taxon>Atlanticothrix silvestris</taxon>
    </lineage>
</organism>
<reference evidence="1 2" key="1">
    <citation type="journal article" date="2021" name="Int. J. Syst. Evol. Microbiol.">
        <title>Amazonocrinis nigriterrae gen. nov., sp. nov., Atlanticothrix silvestris gen. nov., sp. nov. and Dendronalium phyllosphericum gen. nov., sp. nov., nostocacean cyanobacteria from Brazilian environments.</title>
        <authorList>
            <person name="Alvarenga D.O."/>
            <person name="Andreote A.P.D."/>
            <person name="Branco L.H.Z."/>
            <person name="Delbaje E."/>
            <person name="Cruz R.B."/>
            <person name="Varani A.M."/>
            <person name="Fiore M.F."/>
        </authorList>
    </citation>
    <scope>NUCLEOTIDE SEQUENCE [LARGE SCALE GENOMIC DNA]</scope>
    <source>
        <strain evidence="1 2">CENA357</strain>
    </source>
</reference>
<evidence type="ECO:0000313" key="2">
    <source>
        <dbReference type="Proteomes" id="UP000599391"/>
    </source>
</evidence>
<comment type="caution">
    <text evidence="1">The sequence shown here is derived from an EMBL/GenBank/DDBJ whole genome shotgun (WGS) entry which is preliminary data.</text>
</comment>
<dbReference type="EMBL" id="JAECZB010000062">
    <property type="protein sequence ID" value="MBH8554083.1"/>
    <property type="molecule type" value="Genomic_DNA"/>
</dbReference>
<evidence type="ECO:0000313" key="1">
    <source>
        <dbReference type="EMBL" id="MBH8554083.1"/>
    </source>
</evidence>